<keyword evidence="4" id="KW-0862">Zinc</keyword>
<dbReference type="NCBIfam" id="TIGR00608">
    <property type="entry name" value="radc"/>
    <property type="match status" value="1"/>
</dbReference>
<comment type="caution">
    <text evidence="8">The sequence shown here is derived from an EMBL/GenBank/DDBJ whole genome shotgun (WGS) entry which is preliminary data.</text>
</comment>
<keyword evidence="9" id="KW-1185">Reference proteome</keyword>
<dbReference type="PANTHER" id="PTHR30471">
    <property type="entry name" value="DNA REPAIR PROTEIN RADC"/>
    <property type="match status" value="1"/>
</dbReference>
<dbReference type="Pfam" id="PF04002">
    <property type="entry name" value="RadC"/>
    <property type="match status" value="1"/>
</dbReference>
<dbReference type="InterPro" id="IPR037518">
    <property type="entry name" value="MPN"/>
</dbReference>
<evidence type="ECO:0000256" key="1">
    <source>
        <dbReference type="ARBA" id="ARBA00022670"/>
    </source>
</evidence>
<keyword evidence="3" id="KW-0378">Hydrolase</keyword>
<evidence type="ECO:0000313" key="8">
    <source>
        <dbReference type="EMBL" id="GAA5086512.1"/>
    </source>
</evidence>
<proteinExistence type="inferred from homology"/>
<name>A0ABP9LW25_9BURK</name>
<feature type="domain" description="MPN" evidence="7">
    <location>
        <begin position="106"/>
        <end position="228"/>
    </location>
</feature>
<sequence>MLTMTYNSKSLNDVRPRERLLQSGPQALSDAELLAIILRTGTPQLSVLALAQQLLEQLGGLRGLLAAETQSLLQQKGIGVAKACELQAIGEINRRALQQSLKQGPVMNQPSLVKDYCIARLGHLTIEHCIALYLDNQLHLITSEEVSRGTLSQASVYPREIVKSALKHHAAALILAHNHPSGVRTASAADIALTQHLQKALSLVDIRLIDHLIVTAGHAASLAEQGVL</sequence>
<gene>
    <name evidence="8" type="primary">radC_2</name>
    <name evidence="8" type="ORF">GCM10023337_06220</name>
</gene>
<dbReference type="Proteomes" id="UP001500227">
    <property type="component" value="Unassembled WGS sequence"/>
</dbReference>
<dbReference type="InterPro" id="IPR001405">
    <property type="entry name" value="UPF0758"/>
</dbReference>
<dbReference type="PROSITE" id="PS01302">
    <property type="entry name" value="UPF0758"/>
    <property type="match status" value="1"/>
</dbReference>
<dbReference type="InterPro" id="IPR020891">
    <property type="entry name" value="UPF0758_CS"/>
</dbReference>
<dbReference type="NCBIfam" id="NF000642">
    <property type="entry name" value="PRK00024.1"/>
    <property type="match status" value="1"/>
</dbReference>
<keyword evidence="5" id="KW-0482">Metalloprotease</keyword>
<evidence type="ECO:0000259" key="7">
    <source>
        <dbReference type="PROSITE" id="PS50249"/>
    </source>
</evidence>
<evidence type="ECO:0000256" key="4">
    <source>
        <dbReference type="ARBA" id="ARBA00022833"/>
    </source>
</evidence>
<evidence type="ECO:0000256" key="6">
    <source>
        <dbReference type="RuleBase" id="RU003797"/>
    </source>
</evidence>
<dbReference type="InterPro" id="IPR046778">
    <property type="entry name" value="UPF0758_N"/>
</dbReference>
<evidence type="ECO:0000256" key="5">
    <source>
        <dbReference type="ARBA" id="ARBA00023049"/>
    </source>
</evidence>
<evidence type="ECO:0000256" key="3">
    <source>
        <dbReference type="ARBA" id="ARBA00022801"/>
    </source>
</evidence>
<evidence type="ECO:0000256" key="2">
    <source>
        <dbReference type="ARBA" id="ARBA00022723"/>
    </source>
</evidence>
<dbReference type="PROSITE" id="PS50249">
    <property type="entry name" value="MPN"/>
    <property type="match status" value="1"/>
</dbReference>
<evidence type="ECO:0000313" key="9">
    <source>
        <dbReference type="Proteomes" id="UP001500227"/>
    </source>
</evidence>
<comment type="similarity">
    <text evidence="6">Belongs to the UPF0758 family.</text>
</comment>
<protein>
    <submittedName>
        <fullName evidence="8">DNA repair protein RadC</fullName>
    </submittedName>
</protein>
<dbReference type="InterPro" id="IPR025657">
    <property type="entry name" value="RadC_JAB"/>
</dbReference>
<accession>A0ABP9LW25</accession>
<dbReference type="PANTHER" id="PTHR30471:SF3">
    <property type="entry name" value="UPF0758 PROTEIN YEES-RELATED"/>
    <property type="match status" value="1"/>
</dbReference>
<dbReference type="CDD" id="cd08071">
    <property type="entry name" value="MPN_DUF2466"/>
    <property type="match status" value="1"/>
</dbReference>
<keyword evidence="2" id="KW-0479">Metal-binding</keyword>
<dbReference type="InterPro" id="IPR010994">
    <property type="entry name" value="RuvA_2-like"/>
</dbReference>
<dbReference type="EMBL" id="BAABKD010000002">
    <property type="protein sequence ID" value="GAA5086512.1"/>
    <property type="molecule type" value="Genomic_DNA"/>
</dbReference>
<organism evidence="8 9">
    <name type="scientific">Paenalcaligenes hermetiae</name>
    <dbReference type="NCBI Taxonomy" id="1157987"/>
    <lineage>
        <taxon>Bacteria</taxon>
        <taxon>Pseudomonadati</taxon>
        <taxon>Pseudomonadota</taxon>
        <taxon>Betaproteobacteria</taxon>
        <taxon>Burkholderiales</taxon>
        <taxon>Alcaligenaceae</taxon>
        <taxon>Paenalcaligenes</taxon>
    </lineage>
</organism>
<reference evidence="9" key="1">
    <citation type="journal article" date="2019" name="Int. J. Syst. Evol. Microbiol.">
        <title>The Global Catalogue of Microorganisms (GCM) 10K type strain sequencing project: providing services to taxonomists for standard genome sequencing and annotation.</title>
        <authorList>
            <consortium name="The Broad Institute Genomics Platform"/>
            <consortium name="The Broad Institute Genome Sequencing Center for Infectious Disease"/>
            <person name="Wu L."/>
            <person name="Ma J."/>
        </authorList>
    </citation>
    <scope>NUCLEOTIDE SEQUENCE [LARGE SCALE GENOMIC DNA]</scope>
    <source>
        <strain evidence="9">JCM 18423</strain>
    </source>
</reference>
<dbReference type="Pfam" id="PF20582">
    <property type="entry name" value="UPF0758_N"/>
    <property type="match status" value="1"/>
</dbReference>
<dbReference type="Gene3D" id="3.40.140.10">
    <property type="entry name" value="Cytidine Deaminase, domain 2"/>
    <property type="match status" value="1"/>
</dbReference>
<dbReference type="SUPFAM" id="SSF47781">
    <property type="entry name" value="RuvA domain 2-like"/>
    <property type="match status" value="1"/>
</dbReference>
<keyword evidence="1" id="KW-0645">Protease</keyword>